<evidence type="ECO:0000256" key="9">
    <source>
        <dbReference type="ARBA" id="ARBA00023170"/>
    </source>
</evidence>
<evidence type="ECO:0000313" key="17">
    <source>
        <dbReference type="Proteomes" id="UP001292094"/>
    </source>
</evidence>
<accession>A0AAE1PH38</accession>
<dbReference type="InterPro" id="IPR052192">
    <property type="entry name" value="Insect_Ionotropic_Sensory_Rcpt"/>
</dbReference>
<evidence type="ECO:0000256" key="8">
    <source>
        <dbReference type="ARBA" id="ARBA00023136"/>
    </source>
</evidence>
<dbReference type="Proteomes" id="UP001292094">
    <property type="component" value="Unassembled WGS sequence"/>
</dbReference>
<feature type="domain" description="Ionotropic glutamate receptor L-glutamate and glycine-binding" evidence="15">
    <location>
        <begin position="1965"/>
        <end position="2073"/>
    </location>
</feature>
<feature type="domain" description="Ionotropic glutamate receptor L-glutamate and glycine-binding" evidence="15">
    <location>
        <begin position="1386"/>
        <end position="1494"/>
    </location>
</feature>
<evidence type="ECO:0000259" key="14">
    <source>
        <dbReference type="Pfam" id="PF00060"/>
    </source>
</evidence>
<evidence type="ECO:0000256" key="10">
    <source>
        <dbReference type="ARBA" id="ARBA00023180"/>
    </source>
</evidence>
<feature type="domain" description="Ionotropic glutamate receptor C-terminal" evidence="14">
    <location>
        <begin position="939"/>
        <end position="1043"/>
    </location>
</feature>
<keyword evidence="8 13" id="KW-0472">Membrane</keyword>
<keyword evidence="7" id="KW-0406">Ion transport</keyword>
<keyword evidence="4" id="KW-1003">Cell membrane</keyword>
<dbReference type="PANTHER" id="PTHR42643">
    <property type="entry name" value="IONOTROPIC RECEPTOR 20A-RELATED"/>
    <property type="match status" value="1"/>
</dbReference>
<feature type="domain" description="Ionotropic glutamate receptor C-terminal" evidence="14">
    <location>
        <begin position="1512"/>
        <end position="1777"/>
    </location>
</feature>
<dbReference type="Pfam" id="PF10613">
    <property type="entry name" value="Lig_chan-Glu_bd"/>
    <property type="match status" value="4"/>
</dbReference>
<dbReference type="GO" id="GO:0005886">
    <property type="term" value="C:plasma membrane"/>
    <property type="evidence" value="ECO:0007669"/>
    <property type="project" value="UniProtKB-SubCell"/>
</dbReference>
<dbReference type="Gene3D" id="3.40.190.10">
    <property type="entry name" value="Periplasmic binding protein-like II"/>
    <property type="match status" value="4"/>
</dbReference>
<proteinExistence type="inferred from homology"/>
<evidence type="ECO:0000256" key="2">
    <source>
        <dbReference type="ARBA" id="ARBA00008685"/>
    </source>
</evidence>
<keyword evidence="9" id="KW-0675">Receptor</keyword>
<keyword evidence="12" id="KW-0407">Ion channel</keyword>
<evidence type="ECO:0000259" key="15">
    <source>
        <dbReference type="Pfam" id="PF10613"/>
    </source>
</evidence>
<reference evidence="16" key="1">
    <citation type="submission" date="2023-11" db="EMBL/GenBank/DDBJ databases">
        <title>Genome assemblies of two species of porcelain crab, Petrolisthes cinctipes and Petrolisthes manimaculis (Anomura: Porcellanidae).</title>
        <authorList>
            <person name="Angst P."/>
        </authorList>
    </citation>
    <scope>NUCLEOTIDE SEQUENCE</scope>
    <source>
        <strain evidence="16">PB745_02</strain>
        <tissue evidence="16">Gill</tissue>
    </source>
</reference>
<comment type="caution">
    <text evidence="16">The sequence shown here is derived from an EMBL/GenBank/DDBJ whole genome shotgun (WGS) entry which is preliminary data.</text>
</comment>
<feature type="domain" description="Ionotropic glutamate receptor C-terminal" evidence="14">
    <location>
        <begin position="366"/>
        <end position="469"/>
    </location>
</feature>
<dbReference type="InterPro" id="IPR001320">
    <property type="entry name" value="Iontro_rcpt_C"/>
</dbReference>
<evidence type="ECO:0000313" key="16">
    <source>
        <dbReference type="EMBL" id="KAK4308274.1"/>
    </source>
</evidence>
<dbReference type="InterPro" id="IPR019594">
    <property type="entry name" value="Glu/Gly-bd"/>
</dbReference>
<feature type="transmembrane region" description="Helical" evidence="13">
    <location>
        <begin position="365"/>
        <end position="385"/>
    </location>
</feature>
<feature type="transmembrane region" description="Helical" evidence="13">
    <location>
        <begin position="2348"/>
        <end position="2370"/>
    </location>
</feature>
<feature type="domain" description="Ionotropic glutamate receptor C-terminal" evidence="14">
    <location>
        <begin position="2091"/>
        <end position="2355"/>
    </location>
</feature>
<evidence type="ECO:0000256" key="6">
    <source>
        <dbReference type="ARBA" id="ARBA00022989"/>
    </source>
</evidence>
<organism evidence="16 17">
    <name type="scientific">Petrolisthes manimaculis</name>
    <dbReference type="NCBI Taxonomy" id="1843537"/>
    <lineage>
        <taxon>Eukaryota</taxon>
        <taxon>Metazoa</taxon>
        <taxon>Ecdysozoa</taxon>
        <taxon>Arthropoda</taxon>
        <taxon>Crustacea</taxon>
        <taxon>Multicrustacea</taxon>
        <taxon>Malacostraca</taxon>
        <taxon>Eumalacostraca</taxon>
        <taxon>Eucarida</taxon>
        <taxon>Decapoda</taxon>
        <taxon>Pleocyemata</taxon>
        <taxon>Anomura</taxon>
        <taxon>Galatheoidea</taxon>
        <taxon>Porcellanidae</taxon>
        <taxon>Petrolisthes</taxon>
    </lineage>
</organism>
<dbReference type="GO" id="GO:0015276">
    <property type="term" value="F:ligand-gated monoatomic ion channel activity"/>
    <property type="evidence" value="ECO:0007669"/>
    <property type="project" value="InterPro"/>
</dbReference>
<feature type="transmembrane region" description="Helical" evidence="13">
    <location>
        <begin position="2090"/>
        <end position="2110"/>
    </location>
</feature>
<keyword evidence="10" id="KW-0325">Glycoprotein</keyword>
<keyword evidence="6 13" id="KW-1133">Transmembrane helix</keyword>
<feature type="transmembrane region" description="Helical" evidence="13">
    <location>
        <begin position="1574"/>
        <end position="1600"/>
    </location>
</feature>
<feature type="transmembrane region" description="Helical" evidence="13">
    <location>
        <begin position="938"/>
        <end position="958"/>
    </location>
</feature>
<feature type="domain" description="Ionotropic glutamate receptor L-glutamate and glycine-binding" evidence="15">
    <location>
        <begin position="842"/>
        <end position="921"/>
    </location>
</feature>
<evidence type="ECO:0000256" key="11">
    <source>
        <dbReference type="ARBA" id="ARBA00023286"/>
    </source>
</evidence>
<feature type="transmembrane region" description="Helical" evidence="13">
    <location>
        <begin position="428"/>
        <end position="454"/>
    </location>
</feature>
<evidence type="ECO:0000256" key="13">
    <source>
        <dbReference type="SAM" id="Phobius"/>
    </source>
</evidence>
<comment type="subcellular location">
    <subcellularLocation>
        <location evidence="1">Cell membrane</location>
        <topology evidence="1">Multi-pass membrane protein</topology>
    </subcellularLocation>
</comment>
<name>A0AAE1PH38_9EUCA</name>
<evidence type="ECO:0000256" key="4">
    <source>
        <dbReference type="ARBA" id="ARBA00022475"/>
    </source>
</evidence>
<sequence>MISGLEYSTITSLNVTNQQLLVDPFLATTPGKGKIRKTPSNYLLNDVKHLHSIGSSPGRSSDASSLSGLLVTIVQQELSDCGLVLVYDASDLYSVVVKDLLMLLPNHPKQVVEVNGVDDLLDVLWVSTGCGGYMLLLDHTQPLLTFANTHHHTWDYHGRYVFVSQRVEQVEALVATRNGKKTEHILGVVKGGQEGEWRVYMNMLYWGEGVRPVTTWRHHRFTSHSQLFPDKLTDLQGAVLKVSSWEMAPTNMYYRADNGSLLFRYGEDIAVTELLAYVLNFTILYAEPADGNKWGWQENNTWTGFMGELFRDEADIGLANLYIMISRMGAIEFSAPFSDDRSCFMVKMEEPLPRWHALAYPFHPWTWLAILVGFILSGPVLFLLATASSQCGDETTSLAKLGYSWGYSSGCHFQEPQTAEPRMNSTRIFVLFLWLYTMILSIVYSTNLTAFLLVTKAPTSIQTMEEIYQSGREVATLGNSGAGWLKGKKLLSRFKGYSTEKEIFTRVMEKNTVYWLGRAYHNFHIVTRYTVRGEPQARILKECYMGFNIAMGLQQHSPLKRKFDQVISWIRQSGIIHYAVREALRLAATTKQLLVDPFLATTPGKGKIRKTPSNYLLNDVKHLHSIGSSPGRSSDASSLSGLLVTIVQQELSDCGLVLVYDASDLYSVVVKDLLMLLPNHPKQVVEVNGVDDLLDVLWVSTGCGGYLLLLDHTQPLLTFANTHHHTWDYHGRYVFVSQRVEQVEALVATRNGKKTEHILGVVKGGQEGEWRVYMNMLYWGEGVRPVTTWRHHRFTSHSQLFPDKLTDLQGAVLKVSSWEMAPTNMYYRADNGSLLFRYGEDIAVTELLAYVLNFTILYAEPADGNKWGWQENNTWTGFMGELFRDEADIGLANLYIMISRMGAIEFSAPFSDDRSCFMVKMEEPLPRWHALAYPFHPWTWLAILVGFILSGPVLFLLATASSQCGDETTSLAKLGYSWGYSSGCHFQEPQTAEPRMNSTRIFVLFLWLYTMILSIVYSTNLTAFLLVTKAPTSIQTMEELYQSGREVASIGMTGVRWLKGQKLLSRYKTYPTEKEIFTRVMEKNTVYWLGRAYLNFHIVTRYTVRGEPQARILKECFMGFNIAMGLQQHSPLRRKFDQVISWIRQSGIIHYAVREALRLAATTKQLLVDPFLATTPGKGKIRKTSSNYLLNDVKHLHSIGSSPGRSSDASSLSGLLVTIVQQELSDCGLVLVYDASDLYSVVVKDLLMLLPNHPKQVVEVNGVDDLLDVLWVSTGCGGYMLLLDHTQPLLTFANTHHHTWDYHGRYVFVSQRVEQVEALVATRNGKKTEHILGVVKGGQEGEWRVYMNMLYWGEGVRPVTTWRHHRFTSHSQLFPDKLTDLQGAVLKVSTWEIPPSIMYYRADNSSLLYRYGEDIAVTELLAYVLNFTILYAEPADGNKWGWQENNTWTGFMGELFRDEADIGLANLYIMISRMGAIEFSAPFSDDRSCFMVKMEEPLPRWHALAYPFHPWTWLAILVGFILSGPVLFLLATASSQCGDETTSLTKLGYSWFSSFGCHFREPQTAEPRMNSTRIFVLFLWLYTMILSIVYSTNLTAFLLVTKAPTSIQTMEELYQSGREVASLGMSGASVLKGQKLLERYKGYSSVKESLAGVMERESVLWLGRAYLNFHIVTRYTVRGEPQARILKECYMPFSIALGLQQHSPLKWKFDQVIGWIRQSGFIPHAVKQALRLAAKEYSEGDNTNNGEVGQEVTKEGTVVALNVDHMQGVFMVAVIGCIGSSPGRSSDASSLSGLLVTIVQQELSDCGLVLVYDASDLYSVVVKDLLMLLPNHPKQVVEVNGVDDLLDVLWVSTGCGGYLLLLDHTQPLLTFANTHHHTWDYHGRYVFVSQRVEQVEALVATRNGKKTEHILGVVKGGQEGEWRVYMNMLYWGEGVRPVTTWRHHRFTSHSQLFPDKLTDLQGAVLKVSTWEIPPSIMYYRADNSSLLYRYGEDIAVTELLAYVLNFTILYAEPADGNKWGWQENNTWTGFMGELFRDEADIGLANLYIMISRMGAIEFSAPFSDDRSCFMVKMEEPLPRWHALAYPFHPWTWLAILVGFILSGPVLFLLATASSQCGDETTSLTKLGYSWFSSFGCHFREPQTAEPRMNSTRIFVLFLWLYTMILSIVYSTNLTAFLLVTKAPTSIQTMEEIYQSGREVASLGMSGAGWLKGQKLLERYKGYSSVKESLAGVMERESVLWLGRAYLNFHIVTRYTVRGEPQARILKECYMPFSIALGLQQHSPLKWKFDQVIGWIRQSGFIPHAVKQALRLAAKEYSEGDNTNNGEVGQEVTKEGTVVALNVDHMQGVFMVAVIGWFIAITVFMFETIYIQK</sequence>
<evidence type="ECO:0000256" key="5">
    <source>
        <dbReference type="ARBA" id="ARBA00022692"/>
    </source>
</evidence>
<feature type="domain" description="Ionotropic glutamate receptor L-glutamate and glycine-binding" evidence="15">
    <location>
        <begin position="269"/>
        <end position="348"/>
    </location>
</feature>
<dbReference type="SUPFAM" id="SSF53850">
    <property type="entry name" value="Periplasmic binding protein-like II"/>
    <property type="match status" value="4"/>
</dbReference>
<dbReference type="GO" id="GO:0050906">
    <property type="term" value="P:detection of stimulus involved in sensory perception"/>
    <property type="evidence" value="ECO:0007669"/>
    <property type="project" value="UniProtKB-ARBA"/>
</dbReference>
<feature type="transmembrane region" description="Helical" evidence="13">
    <location>
        <begin position="1001"/>
        <end position="1027"/>
    </location>
</feature>
<evidence type="ECO:0000256" key="3">
    <source>
        <dbReference type="ARBA" id="ARBA00022448"/>
    </source>
</evidence>
<feature type="transmembrane region" description="Helical" evidence="13">
    <location>
        <begin position="1511"/>
        <end position="1531"/>
    </location>
</feature>
<protein>
    <submittedName>
        <fullName evidence="16">Uncharacterized protein</fullName>
    </submittedName>
</protein>
<keyword evidence="3" id="KW-0813">Transport</keyword>
<dbReference type="EMBL" id="JAWZYT010001907">
    <property type="protein sequence ID" value="KAK4308274.1"/>
    <property type="molecule type" value="Genomic_DNA"/>
</dbReference>
<dbReference type="Pfam" id="PF00060">
    <property type="entry name" value="Lig_chan"/>
    <property type="match status" value="4"/>
</dbReference>
<evidence type="ECO:0000256" key="1">
    <source>
        <dbReference type="ARBA" id="ARBA00004651"/>
    </source>
</evidence>
<keyword evidence="17" id="KW-1185">Reference proteome</keyword>
<comment type="similarity">
    <text evidence="2">Belongs to the glutamate-gated ion channel (TC 1.A.10.1) family.</text>
</comment>
<dbReference type="PANTHER" id="PTHR42643:SF24">
    <property type="entry name" value="IONOTROPIC RECEPTOR 60A"/>
    <property type="match status" value="1"/>
</dbReference>
<gene>
    <name evidence="16" type="ORF">Pmani_020027</name>
</gene>
<keyword evidence="11" id="KW-1071">Ligand-gated ion channel</keyword>
<evidence type="ECO:0000256" key="12">
    <source>
        <dbReference type="ARBA" id="ARBA00023303"/>
    </source>
</evidence>
<keyword evidence="5 13" id="KW-0812">Transmembrane</keyword>
<feature type="transmembrane region" description="Helical" evidence="13">
    <location>
        <begin position="2153"/>
        <end position="2179"/>
    </location>
</feature>
<dbReference type="Gene3D" id="1.10.287.70">
    <property type="match status" value="4"/>
</dbReference>
<evidence type="ECO:0000256" key="7">
    <source>
        <dbReference type="ARBA" id="ARBA00023065"/>
    </source>
</evidence>